<dbReference type="CDD" id="cd13925">
    <property type="entry name" value="RPF"/>
    <property type="match status" value="1"/>
</dbReference>
<gene>
    <name evidence="5" type="ORF">CLV56_3117</name>
</gene>
<proteinExistence type="inferred from homology"/>
<evidence type="ECO:0000313" key="5">
    <source>
        <dbReference type="EMBL" id="PJJ53626.1"/>
    </source>
</evidence>
<evidence type="ECO:0000259" key="4">
    <source>
        <dbReference type="Pfam" id="PF06737"/>
    </source>
</evidence>
<evidence type="ECO:0000256" key="1">
    <source>
        <dbReference type="ARBA" id="ARBA00010830"/>
    </source>
</evidence>
<keyword evidence="6" id="KW-1185">Reference proteome</keyword>
<dbReference type="Gene3D" id="1.10.530.10">
    <property type="match status" value="1"/>
</dbReference>
<dbReference type="GO" id="GO:0016787">
    <property type="term" value="F:hydrolase activity"/>
    <property type="evidence" value="ECO:0007669"/>
    <property type="project" value="UniProtKB-KW"/>
</dbReference>
<dbReference type="InterPro" id="IPR023346">
    <property type="entry name" value="Lysozyme-like_dom_sf"/>
</dbReference>
<reference evidence="5 6" key="1">
    <citation type="submission" date="2017-11" db="EMBL/GenBank/DDBJ databases">
        <title>Genomic Encyclopedia of Archaeal and Bacterial Type Strains, Phase II (KMG-II): From Individual Species to Whole Genera.</title>
        <authorList>
            <person name="Goeker M."/>
        </authorList>
    </citation>
    <scope>NUCLEOTIDE SEQUENCE [LARGE SCALE GENOMIC DNA]</scope>
    <source>
        <strain evidence="5 6">DSM 27763</strain>
    </source>
</reference>
<dbReference type="InterPro" id="IPR010618">
    <property type="entry name" value="RPF"/>
</dbReference>
<evidence type="ECO:0000256" key="2">
    <source>
        <dbReference type="ARBA" id="ARBA00022801"/>
    </source>
</evidence>
<evidence type="ECO:0000313" key="6">
    <source>
        <dbReference type="Proteomes" id="UP000230842"/>
    </source>
</evidence>
<dbReference type="AlphaFoldDB" id="A0A2M9B6N7"/>
<comment type="caution">
    <text evidence="5">The sequence shown here is derived from an EMBL/GenBank/DDBJ whole genome shotgun (WGS) entry which is preliminary data.</text>
</comment>
<comment type="similarity">
    <text evidence="1">Belongs to the transglycosylase family. Rpf subfamily.</text>
</comment>
<feature type="domain" description="Resuscitation-promoting factor core lysozyme-like" evidence="4">
    <location>
        <begin position="35"/>
        <end position="111"/>
    </location>
</feature>
<dbReference type="SUPFAM" id="SSF53955">
    <property type="entry name" value="Lysozyme-like"/>
    <property type="match status" value="1"/>
</dbReference>
<dbReference type="Proteomes" id="UP000230842">
    <property type="component" value="Unassembled WGS sequence"/>
</dbReference>
<feature type="signal peptide" evidence="3">
    <location>
        <begin position="1"/>
        <end position="28"/>
    </location>
</feature>
<evidence type="ECO:0000256" key="3">
    <source>
        <dbReference type="SAM" id="SignalP"/>
    </source>
</evidence>
<feature type="chain" id="PRO_5039278832" evidence="3">
    <location>
        <begin position="29"/>
        <end position="153"/>
    </location>
</feature>
<keyword evidence="3" id="KW-0732">Signal</keyword>
<dbReference type="OrthoDB" id="1404170at2"/>
<dbReference type="Pfam" id="PF06737">
    <property type="entry name" value="Transglycosylas"/>
    <property type="match status" value="1"/>
</dbReference>
<sequence length="153" mass="17123">MHFVPRNVGRAAVSVLAALALAFGLLVASGGAASAASDRTWQKLSRCESGARWHINTGNGYHGGLQFSSSTWRGYGGKRFARYADNAKRRQQIVIAERVLKGQGWGAWPSCSRKLGLGGKHKRVKWQGFRKSDRLAKKNAIGHFPRWWRKKFW</sequence>
<dbReference type="RefSeq" id="WP_100415235.1">
    <property type="nucleotide sequence ID" value="NZ_PGEZ01000002.1"/>
</dbReference>
<accession>A0A2M9B6N7</accession>
<protein>
    <submittedName>
        <fullName evidence="5">Transglycosylase-like protein with SLT domain</fullName>
    </submittedName>
</protein>
<organism evidence="5 6">
    <name type="scientific">Mumia flava</name>
    <dbReference type="NCBI Taxonomy" id="1348852"/>
    <lineage>
        <taxon>Bacteria</taxon>
        <taxon>Bacillati</taxon>
        <taxon>Actinomycetota</taxon>
        <taxon>Actinomycetes</taxon>
        <taxon>Propionibacteriales</taxon>
        <taxon>Nocardioidaceae</taxon>
        <taxon>Mumia</taxon>
    </lineage>
</organism>
<dbReference type="EMBL" id="PGEZ01000002">
    <property type="protein sequence ID" value="PJJ53626.1"/>
    <property type="molecule type" value="Genomic_DNA"/>
</dbReference>
<name>A0A2M9B6N7_9ACTN</name>
<keyword evidence="2" id="KW-0378">Hydrolase</keyword>